<sequence>MGTGGLGPCSHPRPEARDLPSSRRVLWVLAARDHPQPSPAPPNPRGTGLWVLPRTPVFGASSAARGEPPAATTVGLGTASPSLPEPGSSVLPSLLPLHHPSAAPISIGGKRLPPGPGAPRGPRERLEPPVLAGRTGLSPPPPAAQHLFPEPHLTTMLFSSCFFSCRFHMGNLLKVLTYNELDQGPNFFLDFENAQPTEAETAVWNQVNAVLEEAQGVLAELQSYTGAGQEIREAIQNPGDLRLQERAWSAVCPLVAKLKRFYEFSLRLENALRSLLEALTSPPYAPTQHLEREQALAKQFAEILHFTLSFDELKMTNPAIQNDFSYYRRTISRNRINNLQLDAESEVNNEMANRMSLFYAEATPMLKTLSNATTKFVSENKTLPIEDTTDCLSTMACVCRVMLETPEYRSRFTNTETLLFCMRVMVGVIILYDHVHPVGAFAKTSKIDMKGCIKVLKEQPSTSTEGLLNALRYTTRHLNDDTTSKQVRALLQ</sequence>
<protein>
    <recommendedName>
        <fullName evidence="6">CYRIA/CYRIB Rac1 binding domain-containing protein</fullName>
    </recommendedName>
</protein>
<proteinExistence type="inferred from homology"/>
<evidence type="ECO:0000256" key="2">
    <source>
        <dbReference type="ARBA" id="ARBA00005778"/>
    </source>
</evidence>
<dbReference type="PANTHER" id="PTHR12422">
    <property type="entry name" value="GH09096P"/>
    <property type="match status" value="1"/>
</dbReference>
<evidence type="ECO:0000256" key="5">
    <source>
        <dbReference type="SAM" id="MobiDB-lite"/>
    </source>
</evidence>
<dbReference type="Pfam" id="PF07159">
    <property type="entry name" value="CYRIA-B_Rac1-bd"/>
    <property type="match status" value="1"/>
</dbReference>
<dbReference type="InterPro" id="IPR039789">
    <property type="entry name" value="CYRI"/>
</dbReference>
<evidence type="ECO:0000256" key="3">
    <source>
        <dbReference type="ARBA" id="ARBA00023136"/>
    </source>
</evidence>
<reference evidence="8" key="1">
    <citation type="submission" date="2017-10" db="EMBL/GenBank/DDBJ databases">
        <title>A new Pekin duck reference genome.</title>
        <authorList>
            <person name="Hou Z.-C."/>
            <person name="Zhou Z.-K."/>
            <person name="Zhu F."/>
            <person name="Hou S.-S."/>
        </authorList>
    </citation>
    <scope>NUCLEOTIDE SEQUENCE [LARGE SCALE GENOMIC DNA]</scope>
</reference>
<dbReference type="GO" id="GO:0016020">
    <property type="term" value="C:membrane"/>
    <property type="evidence" value="ECO:0007669"/>
    <property type="project" value="UniProtKB-SubCell"/>
</dbReference>
<reference evidence="7" key="3">
    <citation type="submission" date="2025-09" db="UniProtKB">
        <authorList>
            <consortium name="Ensembl"/>
        </authorList>
    </citation>
    <scope>IDENTIFICATION</scope>
</reference>
<evidence type="ECO:0000313" key="8">
    <source>
        <dbReference type="Proteomes" id="UP000016666"/>
    </source>
</evidence>
<feature type="region of interest" description="Disordered" evidence="5">
    <location>
        <begin position="30"/>
        <end position="49"/>
    </location>
</feature>
<dbReference type="Proteomes" id="UP000016666">
    <property type="component" value="Unassembled WGS sequence"/>
</dbReference>
<name>A0A493TVN3_ANAPP</name>
<feature type="region of interest" description="Disordered" evidence="5">
    <location>
        <begin position="61"/>
        <end position="88"/>
    </location>
</feature>
<feature type="domain" description="CYRIA/CYRIB Rac1 binding" evidence="6">
    <location>
        <begin position="186"/>
        <end position="488"/>
    </location>
</feature>
<evidence type="ECO:0000259" key="6">
    <source>
        <dbReference type="Pfam" id="PF07159"/>
    </source>
</evidence>
<organism evidence="7 8">
    <name type="scientific">Anas platyrhynchos platyrhynchos</name>
    <name type="common">Northern mallard</name>
    <dbReference type="NCBI Taxonomy" id="8840"/>
    <lineage>
        <taxon>Eukaryota</taxon>
        <taxon>Metazoa</taxon>
        <taxon>Chordata</taxon>
        <taxon>Craniata</taxon>
        <taxon>Vertebrata</taxon>
        <taxon>Euteleostomi</taxon>
        <taxon>Archelosauria</taxon>
        <taxon>Archosauria</taxon>
        <taxon>Dinosauria</taxon>
        <taxon>Saurischia</taxon>
        <taxon>Theropoda</taxon>
        <taxon>Coelurosauria</taxon>
        <taxon>Aves</taxon>
        <taxon>Neognathae</taxon>
        <taxon>Galloanserae</taxon>
        <taxon>Anseriformes</taxon>
        <taxon>Anatidae</taxon>
        <taxon>Anatinae</taxon>
        <taxon>Anas</taxon>
    </lineage>
</organism>
<accession>A0A493TVN3</accession>
<dbReference type="GO" id="GO:0030833">
    <property type="term" value="P:regulation of actin filament polymerization"/>
    <property type="evidence" value="ECO:0007669"/>
    <property type="project" value="InterPro"/>
</dbReference>
<dbReference type="AlphaFoldDB" id="A0A493TVN3"/>
<comment type="subcellular location">
    <subcellularLocation>
        <location evidence="1">Membrane</location>
        <topology evidence="1">Lipid-anchor</topology>
    </subcellularLocation>
</comment>
<evidence type="ECO:0000256" key="1">
    <source>
        <dbReference type="ARBA" id="ARBA00004635"/>
    </source>
</evidence>
<feature type="compositionally biased region" description="Basic and acidic residues" evidence="5">
    <location>
        <begin position="12"/>
        <end position="21"/>
    </location>
</feature>
<reference evidence="7" key="2">
    <citation type="submission" date="2025-08" db="UniProtKB">
        <authorList>
            <consortium name="Ensembl"/>
        </authorList>
    </citation>
    <scope>IDENTIFICATION</scope>
</reference>
<keyword evidence="4" id="KW-0449">Lipoprotein</keyword>
<dbReference type="GeneTree" id="ENSGT00390000015159"/>
<dbReference type="InterPro" id="IPR009828">
    <property type="entry name" value="CYRIA/CYRIB_Rac1-bd"/>
</dbReference>
<feature type="region of interest" description="Disordered" evidence="5">
    <location>
        <begin position="1"/>
        <end position="22"/>
    </location>
</feature>
<comment type="similarity">
    <text evidence="2">Belongs to the CYRI family.</text>
</comment>
<dbReference type="GO" id="GO:0031267">
    <property type="term" value="F:small GTPase binding"/>
    <property type="evidence" value="ECO:0007669"/>
    <property type="project" value="InterPro"/>
</dbReference>
<keyword evidence="3" id="KW-0472">Membrane</keyword>
<evidence type="ECO:0000313" key="7">
    <source>
        <dbReference type="Ensembl" id="ENSAPLP00000029610.1"/>
    </source>
</evidence>
<dbReference type="Ensembl" id="ENSAPLT00000048202.1">
    <property type="protein sequence ID" value="ENSAPLP00000029610.1"/>
    <property type="gene ID" value="ENSAPLG00000028316.1"/>
</dbReference>
<keyword evidence="8" id="KW-1185">Reference proteome</keyword>
<evidence type="ECO:0000256" key="4">
    <source>
        <dbReference type="ARBA" id="ARBA00023288"/>
    </source>
</evidence>
<feature type="region of interest" description="Disordered" evidence="5">
    <location>
        <begin position="102"/>
        <end position="128"/>
    </location>
</feature>